<dbReference type="InterPro" id="IPR018223">
    <property type="entry name" value="Arginosuc_synth_CS"/>
</dbReference>
<sequence length="407" mass="45721">MKKDVKKVVLAYSGGLDTSIILKWLQDEYKCEVVTFTADIGQGEELEPARKKALALGVKPENIFIEDLREEFVRDYVFPMFRANAIYEGEYLLGTSIARPLIAKRQSEIARLVGADGVSHGATGKGNDQVRFELGYYALGDNLTIIAPWREWDLSSREKLLAYAEKNGIDITKKPGKSPYSMDANLLHISYEGLVLEDPSHAPEDDMWRWTVSPKDAPDKSEIIEIGYKKGDPVSINGKKMSPAEILTELNRLGAKHGIGRLDIVENRSVGMKSRGCYETPGGTIMLKAHRAIESITLDRGAAHLKDEIMPKYAELIYNGYWWSPERNMLQALIDKSQEHVNGSVKVELYKGNVTILGRSSKNDNLFSEAYCTFEEDSVYDQKDAAGFIKLNALRFIIARKNGRKFD</sequence>
<dbReference type="GO" id="GO:0005524">
    <property type="term" value="F:ATP binding"/>
    <property type="evidence" value="ECO:0007669"/>
    <property type="project" value="UniProtKB-UniRule"/>
</dbReference>
<gene>
    <name evidence="9" type="primary">argG</name>
    <name evidence="12" type="ORF">B9N60_06010</name>
</gene>
<keyword evidence="8 9" id="KW-0067">ATP-binding</keyword>
<evidence type="ECO:0000259" key="11">
    <source>
        <dbReference type="Pfam" id="PF20979"/>
    </source>
</evidence>
<dbReference type="InterPro" id="IPR023434">
    <property type="entry name" value="Arginosuc_synth_type_1_subfam"/>
</dbReference>
<feature type="binding site" evidence="9">
    <location>
        <position position="181"/>
    </location>
    <ligand>
        <name>L-citrulline</name>
        <dbReference type="ChEBI" id="CHEBI:57743"/>
    </ligand>
</feature>
<organism evidence="12 13">
    <name type="scientific">Campylobacter concisus</name>
    <dbReference type="NCBI Taxonomy" id="199"/>
    <lineage>
        <taxon>Bacteria</taxon>
        <taxon>Pseudomonadati</taxon>
        <taxon>Campylobacterota</taxon>
        <taxon>Epsilonproteobacteria</taxon>
        <taxon>Campylobacterales</taxon>
        <taxon>Campylobacteraceae</taxon>
        <taxon>Campylobacter</taxon>
    </lineage>
</organism>
<evidence type="ECO:0000256" key="1">
    <source>
        <dbReference type="ARBA" id="ARBA00004967"/>
    </source>
</evidence>
<dbReference type="InterPro" id="IPR048267">
    <property type="entry name" value="Arginosuc_syn_N"/>
</dbReference>
<dbReference type="UniPathway" id="UPA00068">
    <property type="reaction ID" value="UER00113"/>
</dbReference>
<comment type="subunit">
    <text evidence="2 9">Homotetramer.</text>
</comment>
<dbReference type="AlphaFoldDB" id="A0A1Y5N8W6"/>
<feature type="binding site" evidence="9">
    <location>
        <position position="127"/>
    </location>
    <ligand>
        <name>L-citrulline</name>
        <dbReference type="ChEBI" id="CHEBI:57743"/>
    </ligand>
</feature>
<dbReference type="HAMAP" id="MF_00005">
    <property type="entry name" value="Arg_succ_synth_type1"/>
    <property type="match status" value="1"/>
</dbReference>
<feature type="binding site" evidence="9">
    <location>
        <position position="190"/>
    </location>
    <ligand>
        <name>L-citrulline</name>
        <dbReference type="ChEBI" id="CHEBI:57743"/>
    </ligand>
</feature>
<dbReference type="FunFam" id="3.40.50.620:FF:000019">
    <property type="entry name" value="Argininosuccinate synthase"/>
    <property type="match status" value="1"/>
</dbReference>
<evidence type="ECO:0000259" key="10">
    <source>
        <dbReference type="Pfam" id="PF00764"/>
    </source>
</evidence>
<feature type="binding site" evidence="9">
    <location>
        <position position="121"/>
    </location>
    <ligand>
        <name>ATP</name>
        <dbReference type="ChEBI" id="CHEBI:30616"/>
    </ligand>
</feature>
<dbReference type="EC" id="6.3.4.5" evidence="3 9"/>
<dbReference type="Gene3D" id="3.90.1260.10">
    <property type="entry name" value="Argininosuccinate synthetase, chain A, domain 2"/>
    <property type="match status" value="1"/>
</dbReference>
<dbReference type="FunFam" id="3.90.1260.10:FF:000007">
    <property type="entry name" value="Argininosuccinate synthase"/>
    <property type="match status" value="1"/>
</dbReference>
<feature type="binding site" evidence="9">
    <location>
        <position position="131"/>
    </location>
    <ligand>
        <name>L-citrulline</name>
        <dbReference type="ChEBI" id="CHEBI:57743"/>
    </ligand>
</feature>
<feature type="binding site" evidence="9">
    <location>
        <position position="96"/>
    </location>
    <ligand>
        <name>L-citrulline</name>
        <dbReference type="ChEBI" id="CHEBI:57743"/>
    </ligand>
</feature>
<evidence type="ECO:0000256" key="6">
    <source>
        <dbReference type="ARBA" id="ARBA00022605"/>
    </source>
</evidence>
<dbReference type="GO" id="GO:0000053">
    <property type="term" value="P:argininosuccinate metabolic process"/>
    <property type="evidence" value="ECO:0007669"/>
    <property type="project" value="TreeGrafter"/>
</dbReference>
<keyword evidence="6 9" id="KW-0028">Amino-acid biosynthesis</keyword>
<dbReference type="Pfam" id="PF00764">
    <property type="entry name" value="Arginosuc_synth"/>
    <property type="match status" value="1"/>
</dbReference>
<evidence type="ECO:0000256" key="3">
    <source>
        <dbReference type="ARBA" id="ARBA00012286"/>
    </source>
</evidence>
<dbReference type="CDD" id="cd01999">
    <property type="entry name" value="ASS"/>
    <property type="match status" value="1"/>
</dbReference>
<dbReference type="NCBIfam" id="NF001770">
    <property type="entry name" value="PRK00509.1"/>
    <property type="match status" value="1"/>
</dbReference>
<evidence type="ECO:0000256" key="7">
    <source>
        <dbReference type="ARBA" id="ARBA00022741"/>
    </source>
</evidence>
<dbReference type="PANTHER" id="PTHR11587:SF2">
    <property type="entry name" value="ARGININOSUCCINATE SYNTHASE"/>
    <property type="match status" value="1"/>
</dbReference>
<comment type="catalytic activity">
    <reaction evidence="9">
        <text>L-citrulline + L-aspartate + ATP = 2-(N(omega)-L-arginino)succinate + AMP + diphosphate + H(+)</text>
        <dbReference type="Rhea" id="RHEA:10932"/>
        <dbReference type="ChEBI" id="CHEBI:15378"/>
        <dbReference type="ChEBI" id="CHEBI:29991"/>
        <dbReference type="ChEBI" id="CHEBI:30616"/>
        <dbReference type="ChEBI" id="CHEBI:33019"/>
        <dbReference type="ChEBI" id="CHEBI:57472"/>
        <dbReference type="ChEBI" id="CHEBI:57743"/>
        <dbReference type="ChEBI" id="CHEBI:456215"/>
        <dbReference type="EC" id="6.3.4.5"/>
    </reaction>
</comment>
<evidence type="ECO:0000313" key="13">
    <source>
        <dbReference type="Proteomes" id="UP000195893"/>
    </source>
</evidence>
<dbReference type="GO" id="GO:0006526">
    <property type="term" value="P:L-arginine biosynthetic process"/>
    <property type="evidence" value="ECO:0007669"/>
    <property type="project" value="UniProtKB-UniRule"/>
</dbReference>
<dbReference type="Proteomes" id="UP000195893">
    <property type="component" value="Unassembled WGS sequence"/>
</dbReference>
<feature type="domain" description="Arginosuccinate synthase C-terminal" evidence="11">
    <location>
        <begin position="180"/>
        <end position="396"/>
    </location>
</feature>
<feature type="binding site" evidence="9">
    <location>
        <position position="128"/>
    </location>
    <ligand>
        <name>L-aspartate</name>
        <dbReference type="ChEBI" id="CHEBI:29991"/>
    </ligand>
</feature>
<dbReference type="EMBL" id="NDYQ01000008">
    <property type="protein sequence ID" value="OUT17320.1"/>
    <property type="molecule type" value="Genomic_DNA"/>
</dbReference>
<dbReference type="InterPro" id="IPR048268">
    <property type="entry name" value="Arginosuc_syn_C"/>
</dbReference>
<dbReference type="SUPFAM" id="SSF52402">
    <property type="entry name" value="Adenine nucleotide alpha hydrolases-like"/>
    <property type="match status" value="1"/>
</dbReference>
<dbReference type="NCBIfam" id="TIGR00032">
    <property type="entry name" value="argG"/>
    <property type="match status" value="1"/>
</dbReference>
<feature type="binding site" evidence="9">
    <location>
        <position position="266"/>
    </location>
    <ligand>
        <name>L-citrulline</name>
        <dbReference type="ChEBI" id="CHEBI:57743"/>
    </ligand>
</feature>
<feature type="binding site" evidence="9">
    <location>
        <position position="127"/>
    </location>
    <ligand>
        <name>L-aspartate</name>
        <dbReference type="ChEBI" id="CHEBI:29991"/>
    </ligand>
</feature>
<feature type="binding site" evidence="9">
    <location>
        <begin position="11"/>
        <end position="19"/>
    </location>
    <ligand>
        <name>ATP</name>
        <dbReference type="ChEBI" id="CHEBI:30616"/>
    </ligand>
</feature>
<feature type="binding site" evidence="9">
    <location>
        <position position="123"/>
    </location>
    <ligand>
        <name>L-aspartate</name>
        <dbReference type="ChEBI" id="CHEBI:29991"/>
    </ligand>
</feature>
<dbReference type="RefSeq" id="WP_087581691.1">
    <property type="nucleotide sequence ID" value="NZ_NDYQ01000008.1"/>
</dbReference>
<proteinExistence type="inferred from homology"/>
<dbReference type="PROSITE" id="PS00564">
    <property type="entry name" value="ARGININOSUCCIN_SYN_1"/>
    <property type="match status" value="1"/>
</dbReference>
<feature type="binding site" evidence="9">
    <location>
        <position position="91"/>
    </location>
    <ligand>
        <name>L-citrulline</name>
        <dbReference type="ChEBI" id="CHEBI:57743"/>
    </ligand>
</feature>
<dbReference type="Pfam" id="PF20979">
    <property type="entry name" value="Arginosuc_syn_C"/>
    <property type="match status" value="1"/>
</dbReference>
<comment type="caution">
    <text evidence="12">The sequence shown here is derived from an EMBL/GenBank/DDBJ whole genome shotgun (WGS) entry which is preliminary data.</text>
</comment>
<evidence type="ECO:0000256" key="2">
    <source>
        <dbReference type="ARBA" id="ARBA00011881"/>
    </source>
</evidence>
<evidence type="ECO:0000256" key="4">
    <source>
        <dbReference type="ARBA" id="ARBA00022571"/>
    </source>
</evidence>
<comment type="similarity">
    <text evidence="9">Belongs to the argininosuccinate synthase family. Type 1 subfamily.</text>
</comment>
<dbReference type="Gene3D" id="1.20.5.470">
    <property type="entry name" value="Single helix bin"/>
    <property type="match status" value="1"/>
</dbReference>
<feature type="binding site" evidence="9">
    <location>
        <position position="38"/>
    </location>
    <ligand>
        <name>ATP</name>
        <dbReference type="ChEBI" id="CHEBI:30616"/>
    </ligand>
</feature>
<dbReference type="InterPro" id="IPR001518">
    <property type="entry name" value="Arginosuc_synth"/>
</dbReference>
<keyword evidence="7 9" id="KW-0547">Nucleotide-binding</keyword>
<keyword evidence="4 9" id="KW-0055">Arginine biosynthesis</keyword>
<evidence type="ECO:0000256" key="8">
    <source>
        <dbReference type="ARBA" id="ARBA00022840"/>
    </source>
</evidence>
<dbReference type="PROSITE" id="PS00565">
    <property type="entry name" value="ARGININOSUCCIN_SYN_2"/>
    <property type="match status" value="1"/>
</dbReference>
<evidence type="ECO:0000256" key="9">
    <source>
        <dbReference type="HAMAP-Rule" id="MF_00005"/>
    </source>
</evidence>
<dbReference type="SUPFAM" id="SSF69864">
    <property type="entry name" value="Argininosuccinate synthetase, C-terminal domain"/>
    <property type="match status" value="1"/>
</dbReference>
<feature type="domain" description="Arginosuccinate synthase-like N-terminal" evidence="10">
    <location>
        <begin position="7"/>
        <end position="169"/>
    </location>
</feature>
<dbReference type="PANTHER" id="PTHR11587">
    <property type="entry name" value="ARGININOSUCCINATE SYNTHASE"/>
    <property type="match status" value="1"/>
</dbReference>
<keyword evidence="5 9" id="KW-0436">Ligase</keyword>
<protein>
    <recommendedName>
        <fullName evidence="3 9">Argininosuccinate synthase</fullName>
        <ecNumber evidence="3 9">6.3.4.5</ecNumber>
    </recommendedName>
    <alternativeName>
        <fullName evidence="9">Citrulline--aspartate ligase</fullName>
    </alternativeName>
</protein>
<evidence type="ECO:0000313" key="12">
    <source>
        <dbReference type="EMBL" id="OUT17320.1"/>
    </source>
</evidence>
<comment type="pathway">
    <text evidence="1 9">Amino-acid biosynthesis; L-arginine biosynthesis; L-arginine from L-ornithine and carbamoyl phosphate: step 2/3.</text>
</comment>
<keyword evidence="9" id="KW-0963">Cytoplasm</keyword>
<dbReference type="GO" id="GO:0005737">
    <property type="term" value="C:cytoplasm"/>
    <property type="evidence" value="ECO:0007669"/>
    <property type="project" value="UniProtKB-SubCell"/>
</dbReference>
<dbReference type="GO" id="GO:0000050">
    <property type="term" value="P:urea cycle"/>
    <property type="evidence" value="ECO:0007669"/>
    <property type="project" value="TreeGrafter"/>
</dbReference>
<accession>A0A1Y5N8W6</accession>
<dbReference type="InterPro" id="IPR024074">
    <property type="entry name" value="AS_cat/multimer_dom_body"/>
</dbReference>
<evidence type="ECO:0000256" key="5">
    <source>
        <dbReference type="ARBA" id="ARBA00022598"/>
    </source>
</evidence>
<dbReference type="InterPro" id="IPR014729">
    <property type="entry name" value="Rossmann-like_a/b/a_fold"/>
</dbReference>
<name>A0A1Y5N8W6_9BACT</name>
<feature type="binding site" evidence="9">
    <location>
        <position position="278"/>
    </location>
    <ligand>
        <name>L-citrulline</name>
        <dbReference type="ChEBI" id="CHEBI:57743"/>
    </ligand>
</feature>
<dbReference type="Gene3D" id="3.40.50.620">
    <property type="entry name" value="HUPs"/>
    <property type="match status" value="1"/>
</dbReference>
<dbReference type="GO" id="GO:0004055">
    <property type="term" value="F:argininosuccinate synthase activity"/>
    <property type="evidence" value="ECO:0007669"/>
    <property type="project" value="UniProtKB-UniRule"/>
</dbReference>
<reference evidence="12 13" key="1">
    <citation type="submission" date="2017-04" db="EMBL/GenBank/DDBJ databases">
        <title>Complete genome of Campylobacter concisus ATCC 33237T and draft genomes for an additional eight well characterized C. concisus strains.</title>
        <authorList>
            <person name="Cornelius A.J."/>
            <person name="Miller W.G."/>
            <person name="Lastovica A.J."/>
            <person name="On S.L."/>
            <person name="French N.P."/>
            <person name="Vandenberg O."/>
            <person name="Biggs P.J."/>
        </authorList>
    </citation>
    <scope>NUCLEOTIDE SEQUENCE [LARGE SCALE GENOMIC DNA]</scope>
    <source>
        <strain evidence="12 13">Lasto127.99</strain>
    </source>
</reference>
<comment type="subcellular location">
    <subcellularLocation>
        <location evidence="9">Cytoplasm</location>
    </subcellularLocation>
</comment>